<evidence type="ECO:0000256" key="1">
    <source>
        <dbReference type="SAM" id="Phobius"/>
    </source>
</evidence>
<organism evidence="2 3">
    <name type="scientific">Thermomonospora umbrina</name>
    <dbReference type="NCBI Taxonomy" id="111806"/>
    <lineage>
        <taxon>Bacteria</taxon>
        <taxon>Bacillati</taxon>
        <taxon>Actinomycetota</taxon>
        <taxon>Actinomycetes</taxon>
        <taxon>Streptosporangiales</taxon>
        <taxon>Thermomonosporaceae</taxon>
        <taxon>Thermomonospora</taxon>
    </lineage>
</organism>
<keyword evidence="3" id="KW-1185">Reference proteome</keyword>
<sequence length="84" mass="9290">MTRRTGTPTRSRQGRRSKLTLIDRLMLAGCVGGALYLLMFEVFGAPAWTAVTVGLVAFGFAGGVLMTVTRKPRLRSPIVWRTHR</sequence>
<dbReference type="EMBL" id="QTTT01000001">
    <property type="protein sequence ID" value="REE96642.1"/>
    <property type="molecule type" value="Genomic_DNA"/>
</dbReference>
<keyword evidence="1" id="KW-0812">Transmembrane</keyword>
<comment type="caution">
    <text evidence="2">The sequence shown here is derived from an EMBL/GenBank/DDBJ whole genome shotgun (WGS) entry which is preliminary data.</text>
</comment>
<keyword evidence="1" id="KW-0472">Membrane</keyword>
<keyword evidence="1" id="KW-1133">Transmembrane helix</keyword>
<gene>
    <name evidence="2" type="ORF">DFJ69_2082</name>
</gene>
<dbReference type="AlphaFoldDB" id="A0A3D9SL37"/>
<dbReference type="RefSeq" id="WP_116022256.1">
    <property type="nucleotide sequence ID" value="NZ_QTTT01000001.1"/>
</dbReference>
<reference evidence="2 3" key="1">
    <citation type="submission" date="2018-08" db="EMBL/GenBank/DDBJ databases">
        <title>Sequencing the genomes of 1000 actinobacteria strains.</title>
        <authorList>
            <person name="Klenk H.-P."/>
        </authorList>
    </citation>
    <scope>NUCLEOTIDE SEQUENCE [LARGE SCALE GENOMIC DNA]</scope>
    <source>
        <strain evidence="2 3">DSM 43927</strain>
    </source>
</reference>
<name>A0A3D9SL37_9ACTN</name>
<feature type="transmembrane region" description="Helical" evidence="1">
    <location>
        <begin position="21"/>
        <end position="39"/>
    </location>
</feature>
<feature type="transmembrane region" description="Helical" evidence="1">
    <location>
        <begin position="45"/>
        <end position="68"/>
    </location>
</feature>
<accession>A0A3D9SL37</accession>
<evidence type="ECO:0000313" key="3">
    <source>
        <dbReference type="Proteomes" id="UP000256661"/>
    </source>
</evidence>
<dbReference type="Proteomes" id="UP000256661">
    <property type="component" value="Unassembled WGS sequence"/>
</dbReference>
<evidence type="ECO:0000313" key="2">
    <source>
        <dbReference type="EMBL" id="REE96642.1"/>
    </source>
</evidence>
<protein>
    <submittedName>
        <fullName evidence="2">Uncharacterized protein</fullName>
    </submittedName>
</protein>
<proteinExistence type="predicted"/>